<evidence type="ECO:0000313" key="2">
    <source>
        <dbReference type="EMBL" id="QDV27934.1"/>
    </source>
</evidence>
<protein>
    <recommendedName>
        <fullName evidence="4">DUF420 domain-containing protein</fullName>
    </recommendedName>
</protein>
<evidence type="ECO:0000313" key="3">
    <source>
        <dbReference type="Proteomes" id="UP000318017"/>
    </source>
</evidence>
<dbReference type="KEGG" id="ahel:Q31a_63270"/>
<dbReference type="PANTHER" id="PTHR37692">
    <property type="entry name" value="HYPOTHETICAL MEMBRANE SPANNING PROTEIN"/>
    <property type="match status" value="1"/>
</dbReference>
<sequence length="149" mass="17044">MIEWLPHVNVSLNSLATLLLIVGFVLIKQKRIEAHKRVMLATLVVSTLFLACYLVYHFNVPSKPFPTDPEVAPAGVRYFYLVLLASHILLAISVPFLALTTVYLGLKGHIERHRKLARWTWPIWLYVSVTGVIVYLMLYQIYVPREVVG</sequence>
<accession>A0A518GH76</accession>
<keyword evidence="1" id="KW-0472">Membrane</keyword>
<feature type="transmembrane region" description="Helical" evidence="1">
    <location>
        <begin position="78"/>
        <end position="102"/>
    </location>
</feature>
<gene>
    <name evidence="2" type="ORF">Q31a_63270</name>
</gene>
<feature type="transmembrane region" description="Helical" evidence="1">
    <location>
        <begin position="6"/>
        <end position="26"/>
    </location>
</feature>
<feature type="transmembrane region" description="Helical" evidence="1">
    <location>
        <begin position="38"/>
        <end position="58"/>
    </location>
</feature>
<name>A0A518GH76_9BACT</name>
<organism evidence="2 3">
    <name type="scientific">Aureliella helgolandensis</name>
    <dbReference type="NCBI Taxonomy" id="2527968"/>
    <lineage>
        <taxon>Bacteria</taxon>
        <taxon>Pseudomonadati</taxon>
        <taxon>Planctomycetota</taxon>
        <taxon>Planctomycetia</taxon>
        <taxon>Pirellulales</taxon>
        <taxon>Pirellulaceae</taxon>
        <taxon>Aureliella</taxon>
    </lineage>
</organism>
<dbReference type="Proteomes" id="UP000318017">
    <property type="component" value="Chromosome"/>
</dbReference>
<evidence type="ECO:0000256" key="1">
    <source>
        <dbReference type="SAM" id="Phobius"/>
    </source>
</evidence>
<keyword evidence="1" id="KW-0812">Transmembrane</keyword>
<dbReference type="Pfam" id="PF04238">
    <property type="entry name" value="DUF420"/>
    <property type="match status" value="1"/>
</dbReference>
<dbReference type="RefSeq" id="WP_145086094.1">
    <property type="nucleotide sequence ID" value="NZ_CP036298.1"/>
</dbReference>
<dbReference type="InterPro" id="IPR007352">
    <property type="entry name" value="DUF420"/>
</dbReference>
<dbReference type="EMBL" id="CP036298">
    <property type="protein sequence ID" value="QDV27934.1"/>
    <property type="molecule type" value="Genomic_DNA"/>
</dbReference>
<dbReference type="AlphaFoldDB" id="A0A518GH76"/>
<reference evidence="2 3" key="1">
    <citation type="submission" date="2019-02" db="EMBL/GenBank/DDBJ databases">
        <title>Deep-cultivation of Planctomycetes and their phenomic and genomic characterization uncovers novel biology.</title>
        <authorList>
            <person name="Wiegand S."/>
            <person name="Jogler M."/>
            <person name="Boedeker C."/>
            <person name="Pinto D."/>
            <person name="Vollmers J."/>
            <person name="Rivas-Marin E."/>
            <person name="Kohn T."/>
            <person name="Peeters S.H."/>
            <person name="Heuer A."/>
            <person name="Rast P."/>
            <person name="Oberbeckmann S."/>
            <person name="Bunk B."/>
            <person name="Jeske O."/>
            <person name="Meyerdierks A."/>
            <person name="Storesund J.E."/>
            <person name="Kallscheuer N."/>
            <person name="Luecker S."/>
            <person name="Lage O.M."/>
            <person name="Pohl T."/>
            <person name="Merkel B.J."/>
            <person name="Hornburger P."/>
            <person name="Mueller R.-W."/>
            <person name="Bruemmer F."/>
            <person name="Labrenz M."/>
            <person name="Spormann A.M."/>
            <person name="Op den Camp H."/>
            <person name="Overmann J."/>
            <person name="Amann R."/>
            <person name="Jetten M.S.M."/>
            <person name="Mascher T."/>
            <person name="Medema M.H."/>
            <person name="Devos D.P."/>
            <person name="Kaster A.-K."/>
            <person name="Ovreas L."/>
            <person name="Rohde M."/>
            <person name="Galperin M.Y."/>
            <person name="Jogler C."/>
        </authorList>
    </citation>
    <scope>NUCLEOTIDE SEQUENCE [LARGE SCALE GENOMIC DNA]</scope>
    <source>
        <strain evidence="2 3">Q31a</strain>
    </source>
</reference>
<keyword evidence="3" id="KW-1185">Reference proteome</keyword>
<dbReference type="OrthoDB" id="9811998at2"/>
<feature type="transmembrane region" description="Helical" evidence="1">
    <location>
        <begin position="123"/>
        <end position="142"/>
    </location>
</feature>
<proteinExistence type="predicted"/>
<evidence type="ECO:0008006" key="4">
    <source>
        <dbReference type="Google" id="ProtNLM"/>
    </source>
</evidence>
<keyword evidence="1" id="KW-1133">Transmembrane helix</keyword>
<dbReference type="PANTHER" id="PTHR37692:SF1">
    <property type="entry name" value="DUF420 DOMAIN-CONTAINING PROTEIN"/>
    <property type="match status" value="1"/>
</dbReference>